<dbReference type="Reactome" id="R-RNO-173623">
    <property type="pathway name" value="Classical antibody-mediated complement activation"/>
</dbReference>
<dbReference type="Reactome" id="R-RNO-198933">
    <property type="pathway name" value="Immunoregulatory interactions between a Lymphoid and a non-Lymphoid cell"/>
</dbReference>
<dbReference type="Reactome" id="R-RNO-2454202">
    <property type="pathway name" value="Fc epsilon receptor (FCERI) signaling"/>
</dbReference>
<dbReference type="InterPro" id="IPR050199">
    <property type="entry name" value="IgHV"/>
</dbReference>
<dbReference type="Reactome" id="R-RNO-2029485">
    <property type="pathway name" value="Role of phospholipids in phagocytosis"/>
</dbReference>
<evidence type="ECO:0000313" key="7">
    <source>
        <dbReference type="RGD" id="150341452"/>
    </source>
</evidence>
<dbReference type="Reactome" id="R-RNO-2730905">
    <property type="pathway name" value="Role of LAT2/NTAL/LAB on calcium mobilization"/>
</dbReference>
<dbReference type="GO" id="GO:0016064">
    <property type="term" value="P:immunoglobulin mediated immune response"/>
    <property type="evidence" value="ECO:0000318"/>
    <property type="project" value="GO_Central"/>
</dbReference>
<dbReference type="Gene3D" id="2.60.40.10">
    <property type="entry name" value="Immunoglobulins"/>
    <property type="match status" value="1"/>
</dbReference>
<dbReference type="Reactome" id="R-RNO-2871796">
    <property type="pathway name" value="FCERI mediated MAPK activation"/>
</dbReference>
<dbReference type="GeneTree" id="ENSGT01030000234536"/>
<evidence type="ECO:0000256" key="3">
    <source>
        <dbReference type="ARBA" id="ARBA00043265"/>
    </source>
</evidence>
<dbReference type="Reactome" id="R-RNO-202733">
    <property type="pathway name" value="Cell surface interactions at the vascular wall"/>
</dbReference>
<dbReference type="Reactome" id="R-RNO-2871837">
    <property type="pathway name" value="FCERI mediated NF-kB activation"/>
</dbReference>
<keyword evidence="3" id="KW-1280">Immunoglobulin</keyword>
<organism evidence="5 6">
    <name type="scientific">Rattus norvegicus</name>
    <name type="common">Rat</name>
    <dbReference type="NCBI Taxonomy" id="10116"/>
    <lineage>
        <taxon>Eukaryota</taxon>
        <taxon>Metazoa</taxon>
        <taxon>Chordata</taxon>
        <taxon>Craniata</taxon>
        <taxon>Vertebrata</taxon>
        <taxon>Euteleostomi</taxon>
        <taxon>Mammalia</taxon>
        <taxon>Eutheria</taxon>
        <taxon>Euarchontoglires</taxon>
        <taxon>Glires</taxon>
        <taxon>Rodentia</taxon>
        <taxon>Myomorpha</taxon>
        <taxon>Muroidea</taxon>
        <taxon>Muridae</taxon>
        <taxon>Murinae</taxon>
        <taxon>Rattus</taxon>
    </lineage>
</organism>
<dbReference type="InterPro" id="IPR013106">
    <property type="entry name" value="Ig_V-set"/>
</dbReference>
<dbReference type="Reactome" id="R-RNO-977606">
    <property type="pathway name" value="Regulation of Complement cascade"/>
</dbReference>
<dbReference type="InterPro" id="IPR007110">
    <property type="entry name" value="Ig-like_dom"/>
</dbReference>
<dbReference type="Reactome" id="R-RNO-2168880">
    <property type="pathway name" value="Scavenging of heme from plasma"/>
</dbReference>
<dbReference type="PROSITE" id="PS50835">
    <property type="entry name" value="IG_LIKE"/>
    <property type="match status" value="1"/>
</dbReference>
<evidence type="ECO:0000256" key="2">
    <source>
        <dbReference type="ARBA" id="ARBA00023130"/>
    </source>
</evidence>
<dbReference type="AGR" id="RGD:150341452"/>
<evidence type="ECO:0000313" key="6">
    <source>
        <dbReference type="Proteomes" id="UP000002494"/>
    </source>
</evidence>
<feature type="domain" description="Ig-like" evidence="4">
    <location>
        <begin position="23"/>
        <end position="138"/>
    </location>
</feature>
<dbReference type="Reactome" id="R-RNO-5690714">
    <property type="pathway name" value="CD22 mediated BCR regulation"/>
</dbReference>
<dbReference type="FunCoup" id="A0A8I6ACY1">
    <property type="interactions" value="402"/>
</dbReference>
<dbReference type="Reactome" id="R-RNO-2871809">
    <property type="pathway name" value="FCERI mediated Ca+2 mobilization"/>
</dbReference>
<dbReference type="Reactome" id="R-RNO-166663">
    <property type="pathway name" value="Initial triggering of complement"/>
</dbReference>
<evidence type="ECO:0007829" key="8">
    <source>
        <dbReference type="PeptideAtlas" id="A0A8I6ACY1"/>
    </source>
</evidence>
<keyword evidence="8" id="KW-1267">Proteomics identification</keyword>
<dbReference type="PANTHER" id="PTHR23266">
    <property type="entry name" value="IMMUNOGLOBULIN HEAVY CHAIN"/>
    <property type="match status" value="1"/>
</dbReference>
<keyword evidence="1" id="KW-0391">Immunity</keyword>
<reference evidence="5" key="1">
    <citation type="submission" date="2024-01" db="EMBL/GenBank/DDBJ databases">
        <title>GRCr8: a new rat reference genome assembly contstructed from accurate long reads and long range scaffolding.</title>
        <authorList>
            <person name="Doris P.A."/>
            <person name="Kalbfleisch T."/>
            <person name="Li K."/>
            <person name="Howe K."/>
            <person name="Wood J."/>
        </authorList>
    </citation>
    <scope>NUCLEOTIDE SEQUENCE [LARGE SCALE GENOMIC DNA]</scope>
    <source>
        <strain evidence="5">Brown Norway</strain>
    </source>
</reference>
<dbReference type="Reactome" id="R-RNO-983695">
    <property type="pathway name" value="Antigen activates B Cell Receptor (BCR) leading to generation of second messengers"/>
</dbReference>
<dbReference type="Proteomes" id="UP000002494">
    <property type="component" value="Chromosome 6"/>
</dbReference>
<dbReference type="GO" id="GO:0019814">
    <property type="term" value="C:immunoglobulin complex"/>
    <property type="evidence" value="ECO:0007669"/>
    <property type="project" value="UniProtKB-KW"/>
</dbReference>
<dbReference type="RGD" id="150341452">
    <property type="gene designation" value="ENSRNOG00000067643"/>
</dbReference>
<evidence type="ECO:0000256" key="1">
    <source>
        <dbReference type="ARBA" id="ARBA00022859"/>
    </source>
</evidence>
<proteinExistence type="evidence at protein level"/>
<dbReference type="SUPFAM" id="SSF48726">
    <property type="entry name" value="Immunoglobulin"/>
    <property type="match status" value="1"/>
</dbReference>
<dbReference type="AlphaFoldDB" id="A0A8I6ACY1"/>
<dbReference type="InterPro" id="IPR013783">
    <property type="entry name" value="Ig-like_fold"/>
</dbReference>
<keyword evidence="6" id="KW-1185">Reference proteome</keyword>
<dbReference type="OMA" id="EWFADIW"/>
<dbReference type="GO" id="GO:0003823">
    <property type="term" value="F:antigen binding"/>
    <property type="evidence" value="ECO:0000318"/>
    <property type="project" value="GO_Central"/>
</dbReference>
<evidence type="ECO:0000259" key="4">
    <source>
        <dbReference type="PROSITE" id="PS50835"/>
    </source>
</evidence>
<dbReference type="SMART" id="SM00406">
    <property type="entry name" value="IGv"/>
    <property type="match status" value="1"/>
</dbReference>
<dbReference type="GO" id="GO:0005576">
    <property type="term" value="C:extracellular region"/>
    <property type="evidence" value="ECO:0007669"/>
    <property type="project" value="UniProtKB-ARBA"/>
</dbReference>
<name>A0A8I6ACY1_RAT</name>
<reference evidence="5" key="2">
    <citation type="submission" date="2025-08" db="UniProtKB">
        <authorList>
            <consortium name="Ensembl"/>
        </authorList>
    </citation>
    <scope>IDENTIFICATION</scope>
    <source>
        <strain evidence="5">Brown Norway</strain>
    </source>
</reference>
<evidence type="ECO:0000313" key="5">
    <source>
        <dbReference type="Ensembl" id="ENSRNOP00000090636.2"/>
    </source>
</evidence>
<dbReference type="Ensembl" id="ENSRNOT00000102411.2">
    <property type="protein sequence ID" value="ENSRNOP00000090636.2"/>
    <property type="gene ID" value="ENSRNOG00000067643.2"/>
</dbReference>
<accession>A0A8I6ACY1</accession>
<dbReference type="Pfam" id="PF07686">
    <property type="entry name" value="V-set"/>
    <property type="match status" value="1"/>
</dbReference>
<reference evidence="5" key="3">
    <citation type="submission" date="2025-09" db="UniProtKB">
        <authorList>
            <consortium name="Ensembl"/>
        </authorList>
    </citation>
    <scope>IDENTIFICATION</scope>
    <source>
        <strain evidence="5">Brown Norway</strain>
    </source>
</reference>
<dbReference type="Reactome" id="R-RNO-2029481">
    <property type="pathway name" value="FCGR activation"/>
</dbReference>
<keyword evidence="2" id="KW-1064">Adaptive immunity</keyword>
<dbReference type="InterPro" id="IPR036179">
    <property type="entry name" value="Ig-like_dom_sf"/>
</dbReference>
<sequence length="138" mass="15682">MVPACEYQSFLSDELFYPHLFKPDLLPFHFSTDVLSQVTLKESGPGILQPSQTLSLTCSFSGFSLSTYGMCVGWIRQSSGKGLEWLANIWWNDDKYYNPSLKNRLTISKDTSNNQAFLKITNMDTADTATYYCARRAH</sequence>
<gene>
    <name evidence="7" type="primary">ENSRNOG00000067643</name>
</gene>
<protein>
    <recommendedName>
        <fullName evidence="4">Ig-like domain-containing protein</fullName>
    </recommendedName>
</protein>
<dbReference type="Reactome" id="R-RNO-2029482">
    <property type="pathway name" value="Regulation of actin dynamics for phagocytic cup formation"/>
</dbReference>